<dbReference type="Pfam" id="PF13271">
    <property type="entry name" value="DUF4062"/>
    <property type="match status" value="1"/>
</dbReference>
<comment type="caution">
    <text evidence="2">The sequence shown here is derived from an EMBL/GenBank/DDBJ whole genome shotgun (WGS) entry which is preliminary data.</text>
</comment>
<dbReference type="Proteomes" id="UP001596505">
    <property type="component" value="Unassembled WGS sequence"/>
</dbReference>
<evidence type="ECO:0000313" key="2">
    <source>
        <dbReference type="EMBL" id="MFC7394275.1"/>
    </source>
</evidence>
<keyword evidence="3" id="KW-1185">Reference proteome</keyword>
<protein>
    <submittedName>
        <fullName evidence="2">DUF4062 domain-containing protein</fullName>
    </submittedName>
</protein>
<feature type="domain" description="DUF4062" evidence="1">
    <location>
        <begin position="6"/>
        <end position="90"/>
    </location>
</feature>
<evidence type="ECO:0000259" key="1">
    <source>
        <dbReference type="Pfam" id="PF13271"/>
    </source>
</evidence>
<dbReference type="InterPro" id="IPR025139">
    <property type="entry name" value="DUF4062"/>
</dbReference>
<evidence type="ECO:0000313" key="3">
    <source>
        <dbReference type="Proteomes" id="UP001596505"/>
    </source>
</evidence>
<dbReference type="RefSeq" id="WP_380967448.1">
    <property type="nucleotide sequence ID" value="NZ_JBHTCO010000019.1"/>
</dbReference>
<reference evidence="3" key="1">
    <citation type="journal article" date="2019" name="Int. J. Syst. Evol. Microbiol.">
        <title>The Global Catalogue of Microorganisms (GCM) 10K type strain sequencing project: providing services to taxonomists for standard genome sequencing and annotation.</title>
        <authorList>
            <consortium name="The Broad Institute Genomics Platform"/>
            <consortium name="The Broad Institute Genome Sequencing Center for Infectious Disease"/>
            <person name="Wu L."/>
            <person name="Ma J."/>
        </authorList>
    </citation>
    <scope>NUCLEOTIDE SEQUENCE [LARGE SCALE GENOMIC DNA]</scope>
    <source>
        <strain evidence="3">CGMCC 1.16305</strain>
    </source>
</reference>
<gene>
    <name evidence="2" type="ORF">ACFQRG_15065</name>
</gene>
<name>A0ABW2Q2J0_9BACL</name>
<accession>A0ABW2Q2J0</accession>
<organism evidence="2 3">
    <name type="scientific">Scopulibacillus cellulosilyticus</name>
    <dbReference type="NCBI Taxonomy" id="2665665"/>
    <lineage>
        <taxon>Bacteria</taxon>
        <taxon>Bacillati</taxon>
        <taxon>Bacillota</taxon>
        <taxon>Bacilli</taxon>
        <taxon>Bacillales</taxon>
        <taxon>Sporolactobacillaceae</taxon>
        <taxon>Scopulibacillus</taxon>
    </lineage>
</organism>
<sequence>MGDKTKIFISSAYEDSLKDMRLKLYNDLNNLGHEAMIFEENFGPWGKDNIKHCLEKVEESDIFILIIGQKVGSKDPKTGLSITHLEYKRALHTGKPILVFAETAVKKIFFDNGMLKQLSEKITSNEEVRGLPVDDKFVIESAEQIHKEIGSIIYQGSGFEYDPYTWFFLWDVAKDNQVYEISTGIDKINEIKNYLSHFLKKSVAYLSDEELFNSSVYTANEYIETQNFIFETLDLMKNGKIQDWYTFLASLQDKLKEGVILKDAGTYAQETICKFSNCKAITLYKYDEQEDVMVLVEGTGIYDKKRTKFNLDDNNSYVAQTYNCSGNDYTYFYNEDKQTLYFTYKISQAFVLCCHYKLSEKLSEDIVNGFEDEILDGIMNSQGGNLHVFTSRLLGGIY</sequence>
<proteinExistence type="predicted"/>
<dbReference type="EMBL" id="JBHTCO010000019">
    <property type="protein sequence ID" value="MFC7394275.1"/>
    <property type="molecule type" value="Genomic_DNA"/>
</dbReference>